<dbReference type="EMBL" id="SMAE01000010">
    <property type="protein sequence ID" value="TCS87596.1"/>
    <property type="molecule type" value="Genomic_DNA"/>
</dbReference>
<dbReference type="OrthoDB" id="1791938at2"/>
<keyword evidence="1" id="KW-1133">Transmembrane helix</keyword>
<sequence>MNPLFFGIASGFSLLLFRGIFSSLFQGILFETLYLNAPEVVFYLIYGSIFYIFKKKNDSLKENSMFVFFLISDFISNMVEIYIRIGNEIFKSNGKLVKTLILVAFIRAGLIWIIILGYRYYKLLLVREEHDRRYKELLLLMSKLKTEVYWMEKNMDHIERIMENAYELFNNISNNNEVQREKWSQSALEIAKDVHEIKKEYSLVATGIEEIVNDELDVTGMYFSELINILKETINREIKDQGKDISVEYKVRGDFYTKKHYYLMSVLRNLMTNAIDSIEKKEI</sequence>
<organism evidence="2 3">
    <name type="scientific">Keratinibaculum paraultunense</name>
    <dbReference type="NCBI Taxonomy" id="1278232"/>
    <lineage>
        <taxon>Bacteria</taxon>
        <taxon>Bacillati</taxon>
        <taxon>Bacillota</taxon>
        <taxon>Tissierellia</taxon>
        <taxon>Tissierellales</taxon>
        <taxon>Tepidimicrobiaceae</taxon>
        <taxon>Keratinibaculum</taxon>
    </lineage>
</organism>
<keyword evidence="1" id="KW-0472">Membrane</keyword>
<name>A0A4R3KS63_9FIRM</name>
<reference evidence="2 3" key="1">
    <citation type="submission" date="2019-03" db="EMBL/GenBank/DDBJ databases">
        <title>Genomic Encyclopedia of Type Strains, Phase IV (KMG-IV): sequencing the most valuable type-strain genomes for metagenomic binning, comparative biology and taxonomic classification.</title>
        <authorList>
            <person name="Goeker M."/>
        </authorList>
    </citation>
    <scope>NUCLEOTIDE SEQUENCE [LARGE SCALE GENOMIC DNA]</scope>
    <source>
        <strain evidence="2 3">DSM 26752</strain>
    </source>
</reference>
<evidence type="ECO:0008006" key="4">
    <source>
        <dbReference type="Google" id="ProtNLM"/>
    </source>
</evidence>
<gene>
    <name evidence="2" type="ORF">EDD65_11030</name>
</gene>
<comment type="caution">
    <text evidence="2">The sequence shown here is derived from an EMBL/GenBank/DDBJ whole genome shotgun (WGS) entry which is preliminary data.</text>
</comment>
<feature type="transmembrane region" description="Helical" evidence="1">
    <location>
        <begin position="65"/>
        <end position="85"/>
    </location>
</feature>
<accession>A0A4R3KS63</accession>
<evidence type="ECO:0000256" key="1">
    <source>
        <dbReference type="SAM" id="Phobius"/>
    </source>
</evidence>
<keyword evidence="1" id="KW-0812">Transmembrane</keyword>
<proteinExistence type="predicted"/>
<dbReference type="Proteomes" id="UP000294567">
    <property type="component" value="Unassembled WGS sequence"/>
</dbReference>
<evidence type="ECO:0000313" key="2">
    <source>
        <dbReference type="EMBL" id="TCS87596.1"/>
    </source>
</evidence>
<protein>
    <recommendedName>
        <fullName evidence="4">Histidine kinase</fullName>
    </recommendedName>
</protein>
<evidence type="ECO:0000313" key="3">
    <source>
        <dbReference type="Proteomes" id="UP000294567"/>
    </source>
</evidence>
<feature type="transmembrane region" description="Helical" evidence="1">
    <location>
        <begin position="97"/>
        <end position="118"/>
    </location>
</feature>
<feature type="transmembrane region" description="Helical" evidence="1">
    <location>
        <begin position="32"/>
        <end position="53"/>
    </location>
</feature>
<dbReference type="AlphaFoldDB" id="A0A4R3KS63"/>
<keyword evidence="3" id="KW-1185">Reference proteome</keyword>